<evidence type="ECO:0000256" key="1">
    <source>
        <dbReference type="ARBA" id="ARBA00022679"/>
    </source>
</evidence>
<accession>A0A952FG73</accession>
<dbReference type="SUPFAM" id="SSF53448">
    <property type="entry name" value="Nucleotide-diphospho-sugar transferases"/>
    <property type="match status" value="1"/>
</dbReference>
<dbReference type="PANTHER" id="PTHR43584:SF8">
    <property type="entry name" value="N-ACETYLMURAMATE ALPHA-1-PHOSPHATE URIDYLYLTRANSFERASE"/>
    <property type="match status" value="1"/>
</dbReference>
<dbReference type="GO" id="GO:0016779">
    <property type="term" value="F:nucleotidyltransferase activity"/>
    <property type="evidence" value="ECO:0007669"/>
    <property type="project" value="UniProtKB-KW"/>
</dbReference>
<comment type="caution">
    <text evidence="5">The sequence shown here is derived from an EMBL/GenBank/DDBJ whole genome shotgun (WGS) entry which is preliminary data.</text>
</comment>
<dbReference type="InterPro" id="IPR029044">
    <property type="entry name" value="Nucleotide-diphossugar_trans"/>
</dbReference>
<name>A0A952FG73_9PROT</name>
<evidence type="ECO:0000256" key="2">
    <source>
        <dbReference type="ARBA" id="ARBA00022695"/>
    </source>
</evidence>
<dbReference type="AlphaFoldDB" id="A0A952FG73"/>
<dbReference type="PANTHER" id="PTHR43584">
    <property type="entry name" value="NUCLEOTIDYL TRANSFERASE"/>
    <property type="match status" value="1"/>
</dbReference>
<dbReference type="InterPro" id="IPR050065">
    <property type="entry name" value="GlmU-like"/>
</dbReference>
<dbReference type="Pfam" id="PF12804">
    <property type="entry name" value="NTP_transf_3"/>
    <property type="match status" value="1"/>
</dbReference>
<gene>
    <name evidence="5" type="ORF">JF625_00145</name>
</gene>
<evidence type="ECO:0000256" key="3">
    <source>
        <dbReference type="ARBA" id="ARBA00022842"/>
    </source>
</evidence>
<protein>
    <submittedName>
        <fullName evidence="5">Phosphocholine cytidylyltransferase family protein</fullName>
    </submittedName>
</protein>
<dbReference type="Proteomes" id="UP000700706">
    <property type="component" value="Unassembled WGS sequence"/>
</dbReference>
<keyword evidence="3" id="KW-0460">Magnesium</keyword>
<dbReference type="EMBL" id="JAEKLZ010000006">
    <property type="protein sequence ID" value="MBW8723557.1"/>
    <property type="molecule type" value="Genomic_DNA"/>
</dbReference>
<dbReference type="InterPro" id="IPR025877">
    <property type="entry name" value="MobA-like_NTP_Trfase"/>
</dbReference>
<evidence type="ECO:0000313" key="6">
    <source>
        <dbReference type="Proteomes" id="UP000700706"/>
    </source>
</evidence>
<feature type="domain" description="MobA-like NTP transferase" evidence="4">
    <location>
        <begin position="14"/>
        <end position="141"/>
    </location>
</feature>
<dbReference type="CDD" id="cd02523">
    <property type="entry name" value="PC_cytidylyltransferase"/>
    <property type="match status" value="1"/>
</dbReference>
<keyword evidence="2 5" id="KW-0548">Nucleotidyltransferase</keyword>
<proteinExistence type="predicted"/>
<dbReference type="Gene3D" id="3.90.550.10">
    <property type="entry name" value="Spore Coat Polysaccharide Biosynthesis Protein SpsA, Chain A"/>
    <property type="match status" value="1"/>
</dbReference>
<sequence>MTALSFSDKRAATAIILAAGVGRRLGTAASGPKILLRFGGKSLLERHIAALHANGVEDIWITIGHEGDSIRREIDRLGLGGRIGFVENPRYREGSLVSLWVQREQLATGAPVVLMDGDVLYPDPMIGRLLDAAPENVLLVDREIEPGDEPVKICFRGDTIVDFRKKPENAHDWHGESVGFFRFSPDMARALGDRTDWYVREGITTVEYEEAIRDLILAHPRRFGVADISDLPWTEIDFDVDVARAQREILPQLEQ</sequence>
<reference evidence="5" key="1">
    <citation type="submission" date="2020-06" db="EMBL/GenBank/DDBJ databases">
        <title>Stable isotope informed genome-resolved metagenomics uncovers potential trophic interactions in rhizosphere soil.</title>
        <authorList>
            <person name="Starr E.P."/>
            <person name="Shi S."/>
            <person name="Blazewicz S.J."/>
            <person name="Koch B.J."/>
            <person name="Probst A.J."/>
            <person name="Hungate B.A."/>
            <person name="Pett-Ridge J."/>
            <person name="Firestone M.K."/>
            <person name="Banfield J.F."/>
        </authorList>
    </citation>
    <scope>NUCLEOTIDE SEQUENCE</scope>
    <source>
        <strain evidence="5">YM_69_17</strain>
    </source>
</reference>
<evidence type="ECO:0000259" key="4">
    <source>
        <dbReference type="Pfam" id="PF12804"/>
    </source>
</evidence>
<evidence type="ECO:0000313" key="5">
    <source>
        <dbReference type="EMBL" id="MBW8723557.1"/>
    </source>
</evidence>
<keyword evidence="1" id="KW-0808">Transferase</keyword>
<organism evidence="5 6">
    <name type="scientific">Inquilinus limosus</name>
    <dbReference type="NCBI Taxonomy" id="171674"/>
    <lineage>
        <taxon>Bacteria</taxon>
        <taxon>Pseudomonadati</taxon>
        <taxon>Pseudomonadota</taxon>
        <taxon>Alphaproteobacteria</taxon>
        <taxon>Rhodospirillales</taxon>
        <taxon>Rhodospirillaceae</taxon>
        <taxon>Inquilinus</taxon>
    </lineage>
</organism>